<gene>
    <name evidence="2" type="ORF">METZ01_LOCUS51304</name>
</gene>
<dbReference type="InterPro" id="IPR038099">
    <property type="entry name" value="BldD-like_C_sf"/>
</dbReference>
<dbReference type="Pfam" id="PF13560">
    <property type="entry name" value="HTH_31"/>
    <property type="match status" value="1"/>
</dbReference>
<dbReference type="SMART" id="SM00530">
    <property type="entry name" value="HTH_XRE"/>
    <property type="match status" value="1"/>
</dbReference>
<dbReference type="InterPro" id="IPR037664">
    <property type="entry name" value="BldD_C"/>
</dbReference>
<accession>A0A381S311</accession>
<organism evidence="2">
    <name type="scientific">marine metagenome</name>
    <dbReference type="NCBI Taxonomy" id="408172"/>
    <lineage>
        <taxon>unclassified sequences</taxon>
        <taxon>metagenomes</taxon>
        <taxon>ecological metagenomes</taxon>
    </lineage>
</organism>
<dbReference type="PROSITE" id="PS50943">
    <property type="entry name" value="HTH_CROC1"/>
    <property type="match status" value="1"/>
</dbReference>
<sequence>VVGEDSEGAHRDEAEYSNRLGERIRLIRRQKRLSLQDVEARSESEFKASVLGAYERGERAVSIPRLHRLACFYSVPVDQLLPTAHPDGGGDPSTGSAWSPGQKVVIDLVGLEGVSGPEVDLIRRYLGIIQVKRQDFNGRVLTIRGDDLQALAAILGTGVDDAPARLAEMGLLRLPATS</sequence>
<dbReference type="SUPFAM" id="SSF47413">
    <property type="entry name" value="lambda repressor-like DNA-binding domains"/>
    <property type="match status" value="1"/>
</dbReference>
<dbReference type="InterPro" id="IPR001387">
    <property type="entry name" value="Cro/C1-type_HTH"/>
</dbReference>
<dbReference type="Gene3D" id="1.10.260.40">
    <property type="entry name" value="lambda repressor-like DNA-binding domains"/>
    <property type="match status" value="1"/>
</dbReference>
<dbReference type="InterPro" id="IPR010982">
    <property type="entry name" value="Lambda_DNA-bd_dom_sf"/>
</dbReference>
<dbReference type="Gene3D" id="1.10.10.1930">
    <property type="match status" value="1"/>
</dbReference>
<dbReference type="EMBL" id="UINC01002605">
    <property type="protein sequence ID" value="SUZ98450.1"/>
    <property type="molecule type" value="Genomic_DNA"/>
</dbReference>
<dbReference type="CDD" id="cd00093">
    <property type="entry name" value="HTH_XRE"/>
    <property type="match status" value="1"/>
</dbReference>
<dbReference type="AlphaFoldDB" id="A0A381S311"/>
<dbReference type="GO" id="GO:0003677">
    <property type="term" value="F:DNA binding"/>
    <property type="evidence" value="ECO:0007669"/>
    <property type="project" value="InterPro"/>
</dbReference>
<dbReference type="GO" id="GO:0045892">
    <property type="term" value="P:negative regulation of DNA-templated transcription"/>
    <property type="evidence" value="ECO:0007669"/>
    <property type="project" value="InterPro"/>
</dbReference>
<protein>
    <recommendedName>
        <fullName evidence="1">HTH cro/C1-type domain-containing protein</fullName>
    </recommendedName>
</protein>
<proteinExistence type="predicted"/>
<evidence type="ECO:0000313" key="2">
    <source>
        <dbReference type="EMBL" id="SUZ98450.1"/>
    </source>
</evidence>
<dbReference type="CDD" id="cd16837">
    <property type="entry name" value="BldD_C_like"/>
    <property type="match status" value="1"/>
</dbReference>
<dbReference type="Pfam" id="PF21179">
    <property type="entry name" value="BldD-like_C"/>
    <property type="match status" value="1"/>
</dbReference>
<reference evidence="2" key="1">
    <citation type="submission" date="2018-05" db="EMBL/GenBank/DDBJ databases">
        <authorList>
            <person name="Lanie J.A."/>
            <person name="Ng W.-L."/>
            <person name="Kazmierczak K.M."/>
            <person name="Andrzejewski T.M."/>
            <person name="Davidsen T.M."/>
            <person name="Wayne K.J."/>
            <person name="Tettelin H."/>
            <person name="Glass J.I."/>
            <person name="Rusch D."/>
            <person name="Podicherti R."/>
            <person name="Tsui H.-C.T."/>
            <person name="Winkler M.E."/>
        </authorList>
    </citation>
    <scope>NUCLEOTIDE SEQUENCE</scope>
</reference>
<name>A0A381S311_9ZZZZ</name>
<feature type="non-terminal residue" evidence="2">
    <location>
        <position position="1"/>
    </location>
</feature>
<evidence type="ECO:0000259" key="1">
    <source>
        <dbReference type="PROSITE" id="PS50943"/>
    </source>
</evidence>
<feature type="domain" description="HTH cro/C1-type" evidence="1">
    <location>
        <begin position="24"/>
        <end position="80"/>
    </location>
</feature>